<accession>G0J3D9</accession>
<reference evidence="4" key="1">
    <citation type="submission" date="2011-07" db="EMBL/GenBank/DDBJ databases">
        <title>The complete genome of Cyclobacterium marinum DSM 745.</title>
        <authorList>
            <person name="Lucas S."/>
            <person name="Han J."/>
            <person name="Lapidus A."/>
            <person name="Bruce D."/>
            <person name="Goodwin L."/>
            <person name="Pitluck S."/>
            <person name="Peters L."/>
            <person name="Kyrpides N."/>
            <person name="Mavromatis K."/>
            <person name="Ivanova N."/>
            <person name="Ovchinnikova G."/>
            <person name="Chertkov O."/>
            <person name="Detter J.C."/>
            <person name="Tapia R."/>
            <person name="Han C."/>
            <person name="Land M."/>
            <person name="Hauser L."/>
            <person name="Markowitz V."/>
            <person name="Cheng J.-F."/>
            <person name="Hugenholtz P."/>
            <person name="Woyke T."/>
            <person name="Wu D."/>
            <person name="Tindall B."/>
            <person name="Schuetze A."/>
            <person name="Brambilla E."/>
            <person name="Klenk H.-P."/>
            <person name="Eisen J.A."/>
        </authorList>
    </citation>
    <scope>NUCLEOTIDE SEQUENCE [LARGE SCALE GENOMIC DNA]</scope>
    <source>
        <strain evidence="4">ATCC 25205 / DSM 745 / LMG 13164 / NCIMB 1802</strain>
    </source>
</reference>
<keyword evidence="4" id="KW-1185">Reference proteome</keyword>
<dbReference type="HOGENOM" id="CLU_085376_3_2_10"/>
<evidence type="ECO:0000313" key="4">
    <source>
        <dbReference type="Proteomes" id="UP000001635"/>
    </source>
</evidence>
<dbReference type="CDD" id="cd02209">
    <property type="entry name" value="cupin_XRE_C"/>
    <property type="match status" value="1"/>
</dbReference>
<keyword evidence="1" id="KW-0238">DNA-binding</keyword>
<sequence>MDNSAYLTTWIGSKIKDIRKSQHLKLGDLADKSGISIAMLSKIENGRVFPTLPSLIQVLATLNVDLNVFFADLQTEKEFPGYLLKRKNEYRSVKKEEEAIGFDYQLILNHKIERSSMEISLLTISRNSQREPVTTDGIEYLYVISGSLIYELGDKVFDLEEGDSLLFNGNIPHLPKNHNSTDAQLLVIYFIEIR</sequence>
<evidence type="ECO:0000256" key="1">
    <source>
        <dbReference type="ARBA" id="ARBA00023125"/>
    </source>
</evidence>
<dbReference type="GO" id="GO:0003677">
    <property type="term" value="F:DNA binding"/>
    <property type="evidence" value="ECO:0007669"/>
    <property type="project" value="UniProtKB-KW"/>
</dbReference>
<dbReference type="PANTHER" id="PTHR46797">
    <property type="entry name" value="HTH-TYPE TRANSCRIPTIONAL REGULATOR"/>
    <property type="match status" value="1"/>
</dbReference>
<dbReference type="OrthoDB" id="9805356at2"/>
<dbReference type="KEGG" id="cmr:Cycma_0300"/>
<dbReference type="Gene3D" id="2.60.120.10">
    <property type="entry name" value="Jelly Rolls"/>
    <property type="match status" value="1"/>
</dbReference>
<evidence type="ECO:0000259" key="2">
    <source>
        <dbReference type="PROSITE" id="PS50943"/>
    </source>
</evidence>
<dbReference type="Pfam" id="PF01381">
    <property type="entry name" value="HTH_3"/>
    <property type="match status" value="1"/>
</dbReference>
<dbReference type="InterPro" id="IPR013096">
    <property type="entry name" value="Cupin_2"/>
</dbReference>
<dbReference type="AlphaFoldDB" id="G0J3D9"/>
<dbReference type="eggNOG" id="COG0662">
    <property type="taxonomic scope" value="Bacteria"/>
</dbReference>
<dbReference type="InterPro" id="IPR014710">
    <property type="entry name" value="RmlC-like_jellyroll"/>
</dbReference>
<name>G0J3D9_CYCMS</name>
<proteinExistence type="predicted"/>
<dbReference type="GO" id="GO:0005829">
    <property type="term" value="C:cytosol"/>
    <property type="evidence" value="ECO:0007669"/>
    <property type="project" value="TreeGrafter"/>
</dbReference>
<dbReference type="PROSITE" id="PS50943">
    <property type="entry name" value="HTH_CROC1"/>
    <property type="match status" value="1"/>
</dbReference>
<dbReference type="RefSeq" id="WP_014018379.1">
    <property type="nucleotide sequence ID" value="NC_015914.1"/>
</dbReference>
<evidence type="ECO:0000313" key="3">
    <source>
        <dbReference type="EMBL" id="AEL24080.1"/>
    </source>
</evidence>
<dbReference type="GO" id="GO:0003700">
    <property type="term" value="F:DNA-binding transcription factor activity"/>
    <property type="evidence" value="ECO:0007669"/>
    <property type="project" value="TreeGrafter"/>
</dbReference>
<dbReference type="InterPro" id="IPR010982">
    <property type="entry name" value="Lambda_DNA-bd_dom_sf"/>
</dbReference>
<gene>
    <name evidence="3" type="ordered locus">Cycma_0300</name>
</gene>
<dbReference type="EMBL" id="CP002955">
    <property type="protein sequence ID" value="AEL24080.1"/>
    <property type="molecule type" value="Genomic_DNA"/>
</dbReference>
<protein>
    <submittedName>
        <fullName evidence="3">Helix-turn-helix domain protein</fullName>
    </submittedName>
</protein>
<dbReference type="SUPFAM" id="SSF51182">
    <property type="entry name" value="RmlC-like cupins"/>
    <property type="match status" value="1"/>
</dbReference>
<organism evidence="3 4">
    <name type="scientific">Cyclobacterium marinum (strain ATCC 25205 / DSM 745 / LMG 13164 / NCIMB 1802)</name>
    <name type="common">Flectobacillus marinus</name>
    <dbReference type="NCBI Taxonomy" id="880070"/>
    <lineage>
        <taxon>Bacteria</taxon>
        <taxon>Pseudomonadati</taxon>
        <taxon>Bacteroidota</taxon>
        <taxon>Cytophagia</taxon>
        <taxon>Cytophagales</taxon>
        <taxon>Cyclobacteriaceae</taxon>
        <taxon>Cyclobacterium</taxon>
    </lineage>
</organism>
<dbReference type="SUPFAM" id="SSF47413">
    <property type="entry name" value="lambda repressor-like DNA-binding domains"/>
    <property type="match status" value="1"/>
</dbReference>
<dbReference type="CDD" id="cd00093">
    <property type="entry name" value="HTH_XRE"/>
    <property type="match status" value="1"/>
</dbReference>
<dbReference type="Gene3D" id="1.10.260.40">
    <property type="entry name" value="lambda repressor-like DNA-binding domains"/>
    <property type="match status" value="1"/>
</dbReference>
<dbReference type="STRING" id="880070.Cycma_0300"/>
<dbReference type="InterPro" id="IPR011051">
    <property type="entry name" value="RmlC_Cupin_sf"/>
</dbReference>
<feature type="domain" description="HTH cro/C1-type" evidence="2">
    <location>
        <begin position="15"/>
        <end position="69"/>
    </location>
</feature>
<dbReference type="Proteomes" id="UP000001635">
    <property type="component" value="Chromosome"/>
</dbReference>
<dbReference type="PANTHER" id="PTHR46797:SF1">
    <property type="entry name" value="METHYLPHOSPHONATE SYNTHASE"/>
    <property type="match status" value="1"/>
</dbReference>
<dbReference type="InterPro" id="IPR001387">
    <property type="entry name" value="Cro/C1-type_HTH"/>
</dbReference>
<dbReference type="Pfam" id="PF07883">
    <property type="entry name" value="Cupin_2"/>
    <property type="match status" value="1"/>
</dbReference>
<dbReference type="InterPro" id="IPR050807">
    <property type="entry name" value="TransReg_Diox_bact_type"/>
</dbReference>
<dbReference type="SMART" id="SM00530">
    <property type="entry name" value="HTH_XRE"/>
    <property type="match status" value="1"/>
</dbReference>
<dbReference type="eggNOG" id="COG1396">
    <property type="taxonomic scope" value="Bacteria"/>
</dbReference>